<reference evidence="2" key="1">
    <citation type="submission" date="2022-11" db="UniProtKB">
        <authorList>
            <consortium name="WormBaseParasite"/>
        </authorList>
    </citation>
    <scope>IDENTIFICATION</scope>
</reference>
<organism evidence="1 2">
    <name type="scientific">Romanomermis culicivorax</name>
    <name type="common">Nematode worm</name>
    <dbReference type="NCBI Taxonomy" id="13658"/>
    <lineage>
        <taxon>Eukaryota</taxon>
        <taxon>Metazoa</taxon>
        <taxon>Ecdysozoa</taxon>
        <taxon>Nematoda</taxon>
        <taxon>Enoplea</taxon>
        <taxon>Dorylaimia</taxon>
        <taxon>Mermithida</taxon>
        <taxon>Mermithoidea</taxon>
        <taxon>Mermithidae</taxon>
        <taxon>Romanomermis</taxon>
    </lineage>
</organism>
<evidence type="ECO:0000313" key="1">
    <source>
        <dbReference type="Proteomes" id="UP000887565"/>
    </source>
</evidence>
<sequence>MRILTPYEQWLLTNGSLLFRSTGPNPILSHFYLCNIKINEFEYSSVEQAYQFFKVKNIFKDDENG</sequence>
<dbReference type="AlphaFoldDB" id="A0A915KEN4"/>
<evidence type="ECO:0000313" key="2">
    <source>
        <dbReference type="WBParaSite" id="nRc.2.0.1.t36399-RA"/>
    </source>
</evidence>
<dbReference type="Gene3D" id="1.10.357.40">
    <property type="entry name" value="YbiA-like"/>
    <property type="match status" value="1"/>
</dbReference>
<dbReference type="WBParaSite" id="nRc.2.0.1.t36399-RA">
    <property type="protein sequence ID" value="nRc.2.0.1.t36399-RA"/>
    <property type="gene ID" value="nRc.2.0.1.g36399"/>
</dbReference>
<keyword evidence="1" id="KW-1185">Reference proteome</keyword>
<name>A0A915KEN4_ROMCU</name>
<dbReference type="SUPFAM" id="SSF143990">
    <property type="entry name" value="YbiA-like"/>
    <property type="match status" value="1"/>
</dbReference>
<dbReference type="InterPro" id="IPR037238">
    <property type="entry name" value="YbiA-like_sf"/>
</dbReference>
<proteinExistence type="predicted"/>
<protein>
    <submittedName>
        <fullName evidence="2">Uncharacterized protein</fullName>
    </submittedName>
</protein>
<accession>A0A915KEN4</accession>
<dbReference type="Proteomes" id="UP000887565">
    <property type="component" value="Unplaced"/>
</dbReference>